<dbReference type="PANTHER" id="PTHR35841">
    <property type="entry name" value="PHOSPHONATES-BINDING PERIPLASMIC PROTEIN"/>
    <property type="match status" value="1"/>
</dbReference>
<organism evidence="1 2">
    <name type="scientific">Phialemonium thermophilum</name>
    <dbReference type="NCBI Taxonomy" id="223376"/>
    <lineage>
        <taxon>Eukaryota</taxon>
        <taxon>Fungi</taxon>
        <taxon>Dikarya</taxon>
        <taxon>Ascomycota</taxon>
        <taxon>Pezizomycotina</taxon>
        <taxon>Sordariomycetes</taxon>
        <taxon>Sordariomycetidae</taxon>
        <taxon>Cephalothecales</taxon>
        <taxon>Cephalothecaceae</taxon>
        <taxon>Phialemonium</taxon>
    </lineage>
</organism>
<name>A0ABR3XLL5_9PEZI</name>
<sequence length="271" mass="29335">MARYFAALPMYDPPELHEANDALWGAISSRLVTGGLSAVPDRLTRTDDMGELWRQDGLLLLGQTCGYPLMKEFPGRFQLVATPLYQAEGCEGPFHRSAIVVRHDSPANHLGDLRGGHCAVNDWASNTGMNLLRARIAPLATDGSFFGRVTVSGSHRQSLEWVAAGTADVAAIDCVTLALLRNIAPDLVAAVKILDWTARSPALPLITAAETDSATLELLRRALRDVVTDPGLAATSKDLLIKDFKLVPLQVYRAVLDFEEDAIKSGYPTLS</sequence>
<keyword evidence="2" id="KW-1185">Reference proteome</keyword>
<proteinExistence type="predicted"/>
<accession>A0ABR3XLL5</accession>
<gene>
    <name evidence="1" type="ORF">VTK73DRAFT_9103</name>
</gene>
<dbReference type="Pfam" id="PF12974">
    <property type="entry name" value="Phosphonate-bd"/>
    <property type="match status" value="1"/>
</dbReference>
<evidence type="ECO:0000313" key="1">
    <source>
        <dbReference type="EMBL" id="KAL1876873.1"/>
    </source>
</evidence>
<dbReference type="Proteomes" id="UP001586593">
    <property type="component" value="Unassembled WGS sequence"/>
</dbReference>
<protein>
    <recommendedName>
        <fullName evidence="3">Phosphate ABC transporter substrate-binding protein</fullName>
    </recommendedName>
</protein>
<evidence type="ECO:0008006" key="3">
    <source>
        <dbReference type="Google" id="ProtNLM"/>
    </source>
</evidence>
<evidence type="ECO:0000313" key="2">
    <source>
        <dbReference type="Proteomes" id="UP001586593"/>
    </source>
</evidence>
<dbReference type="PANTHER" id="PTHR35841:SF1">
    <property type="entry name" value="PHOSPHONATES-BINDING PERIPLASMIC PROTEIN"/>
    <property type="match status" value="1"/>
</dbReference>
<dbReference type="EMBL" id="JAZHXJ010000072">
    <property type="protein sequence ID" value="KAL1876873.1"/>
    <property type="molecule type" value="Genomic_DNA"/>
</dbReference>
<dbReference type="SUPFAM" id="SSF53850">
    <property type="entry name" value="Periplasmic binding protein-like II"/>
    <property type="match status" value="1"/>
</dbReference>
<reference evidence="1 2" key="1">
    <citation type="journal article" date="2024" name="Commun. Biol.">
        <title>Comparative genomic analysis of thermophilic fungi reveals convergent evolutionary adaptations and gene losses.</title>
        <authorList>
            <person name="Steindorff A.S."/>
            <person name="Aguilar-Pontes M.V."/>
            <person name="Robinson A.J."/>
            <person name="Andreopoulos B."/>
            <person name="LaButti K."/>
            <person name="Kuo A."/>
            <person name="Mondo S."/>
            <person name="Riley R."/>
            <person name="Otillar R."/>
            <person name="Haridas S."/>
            <person name="Lipzen A."/>
            <person name="Grimwood J."/>
            <person name="Schmutz J."/>
            <person name="Clum A."/>
            <person name="Reid I.D."/>
            <person name="Moisan M.C."/>
            <person name="Butler G."/>
            <person name="Nguyen T.T.M."/>
            <person name="Dewar K."/>
            <person name="Conant G."/>
            <person name="Drula E."/>
            <person name="Henrissat B."/>
            <person name="Hansel C."/>
            <person name="Singer S."/>
            <person name="Hutchinson M.I."/>
            <person name="de Vries R.P."/>
            <person name="Natvig D.O."/>
            <person name="Powell A.J."/>
            <person name="Tsang A."/>
            <person name="Grigoriev I.V."/>
        </authorList>
    </citation>
    <scope>NUCLEOTIDE SEQUENCE [LARGE SCALE GENOMIC DNA]</scope>
    <source>
        <strain evidence="1 2">ATCC 24622</strain>
    </source>
</reference>
<dbReference type="Gene3D" id="3.40.190.10">
    <property type="entry name" value="Periplasmic binding protein-like II"/>
    <property type="match status" value="1"/>
</dbReference>
<comment type="caution">
    <text evidence="1">The sequence shown here is derived from an EMBL/GenBank/DDBJ whole genome shotgun (WGS) entry which is preliminary data.</text>
</comment>